<gene>
    <name evidence="2" type="ORF">M011DRAFT_468718</name>
</gene>
<reference evidence="2" key="1">
    <citation type="journal article" date="2020" name="Stud. Mycol.">
        <title>101 Dothideomycetes genomes: a test case for predicting lifestyles and emergence of pathogens.</title>
        <authorList>
            <person name="Haridas S."/>
            <person name="Albert R."/>
            <person name="Binder M."/>
            <person name="Bloem J."/>
            <person name="Labutti K."/>
            <person name="Salamov A."/>
            <person name="Andreopoulos B."/>
            <person name="Baker S."/>
            <person name="Barry K."/>
            <person name="Bills G."/>
            <person name="Bluhm B."/>
            <person name="Cannon C."/>
            <person name="Castanera R."/>
            <person name="Culley D."/>
            <person name="Daum C."/>
            <person name="Ezra D."/>
            <person name="Gonzalez J."/>
            <person name="Henrissat B."/>
            <person name="Kuo A."/>
            <person name="Liang C."/>
            <person name="Lipzen A."/>
            <person name="Lutzoni F."/>
            <person name="Magnuson J."/>
            <person name="Mondo S."/>
            <person name="Nolan M."/>
            <person name="Ohm R."/>
            <person name="Pangilinan J."/>
            <person name="Park H.-J."/>
            <person name="Ramirez L."/>
            <person name="Alfaro M."/>
            <person name="Sun H."/>
            <person name="Tritt A."/>
            <person name="Yoshinaga Y."/>
            <person name="Zwiers L.-H."/>
            <person name="Turgeon B."/>
            <person name="Goodwin S."/>
            <person name="Spatafora J."/>
            <person name="Crous P."/>
            <person name="Grigoriev I."/>
        </authorList>
    </citation>
    <scope>NUCLEOTIDE SEQUENCE</scope>
    <source>
        <strain evidence="2">CBS 119925</strain>
    </source>
</reference>
<keyword evidence="3" id="KW-1185">Reference proteome</keyword>
<accession>A0A6A6V8L5</accession>
<protein>
    <submittedName>
        <fullName evidence="2">Uncharacterized protein</fullName>
    </submittedName>
</protein>
<evidence type="ECO:0000313" key="2">
    <source>
        <dbReference type="EMBL" id="KAF2746236.1"/>
    </source>
</evidence>
<dbReference type="Proteomes" id="UP000799440">
    <property type="component" value="Unassembled WGS sequence"/>
</dbReference>
<dbReference type="AlphaFoldDB" id="A0A6A6V8L5"/>
<dbReference type="EMBL" id="MU006578">
    <property type="protein sequence ID" value="KAF2746236.1"/>
    <property type="molecule type" value="Genomic_DNA"/>
</dbReference>
<proteinExistence type="predicted"/>
<name>A0A6A6V8L5_9PLEO</name>
<organism evidence="2 3">
    <name type="scientific">Sporormia fimetaria CBS 119925</name>
    <dbReference type="NCBI Taxonomy" id="1340428"/>
    <lineage>
        <taxon>Eukaryota</taxon>
        <taxon>Fungi</taxon>
        <taxon>Dikarya</taxon>
        <taxon>Ascomycota</taxon>
        <taxon>Pezizomycotina</taxon>
        <taxon>Dothideomycetes</taxon>
        <taxon>Pleosporomycetidae</taxon>
        <taxon>Pleosporales</taxon>
        <taxon>Sporormiaceae</taxon>
        <taxon>Sporormia</taxon>
    </lineage>
</organism>
<sequence length="51" mass="5696">MAHHNPNLRSPTCHAGHHHHISKTADSYHATPKSAKPQLRTSNTCEKHNAH</sequence>
<evidence type="ECO:0000256" key="1">
    <source>
        <dbReference type="SAM" id="MobiDB-lite"/>
    </source>
</evidence>
<evidence type="ECO:0000313" key="3">
    <source>
        <dbReference type="Proteomes" id="UP000799440"/>
    </source>
</evidence>
<feature type="region of interest" description="Disordered" evidence="1">
    <location>
        <begin position="1"/>
        <end position="51"/>
    </location>
</feature>